<evidence type="ECO:0000256" key="1">
    <source>
        <dbReference type="SAM" id="Phobius"/>
    </source>
</evidence>
<gene>
    <name evidence="2" type="ORF">SNE35_20705</name>
</gene>
<proteinExistence type="predicted"/>
<accession>A0ABU5DKX7</accession>
<feature type="transmembrane region" description="Helical" evidence="1">
    <location>
        <begin position="115"/>
        <end position="138"/>
    </location>
</feature>
<organism evidence="2 3">
    <name type="scientific">Roseateles agri</name>
    <dbReference type="NCBI Taxonomy" id="3098619"/>
    <lineage>
        <taxon>Bacteria</taxon>
        <taxon>Pseudomonadati</taxon>
        <taxon>Pseudomonadota</taxon>
        <taxon>Betaproteobacteria</taxon>
        <taxon>Burkholderiales</taxon>
        <taxon>Sphaerotilaceae</taxon>
        <taxon>Roseateles</taxon>
    </lineage>
</organism>
<keyword evidence="1" id="KW-1133">Transmembrane helix</keyword>
<keyword evidence="1" id="KW-0472">Membrane</keyword>
<dbReference type="Pfam" id="PF04247">
    <property type="entry name" value="SirB"/>
    <property type="match status" value="1"/>
</dbReference>
<name>A0ABU5DKX7_9BURK</name>
<keyword evidence="3" id="KW-1185">Reference proteome</keyword>
<keyword evidence="1" id="KW-0812">Transmembrane</keyword>
<dbReference type="Proteomes" id="UP001285263">
    <property type="component" value="Unassembled WGS sequence"/>
</dbReference>
<feature type="transmembrane region" description="Helical" evidence="1">
    <location>
        <begin position="43"/>
        <end position="63"/>
    </location>
</feature>
<feature type="transmembrane region" description="Helical" evidence="1">
    <location>
        <begin position="75"/>
        <end position="94"/>
    </location>
</feature>
<sequence length="142" mass="15960">MTYSFDAQMVQIHVLLAWLSVIIFLARGGAYQMDLRWAMDVRLRFIVLGIDILMTVTGLSLWVLEHLNPLNDGWLGTKLLALIVYVVAAHVAMWNTNPDDDEQAEVKPLPQEMRVPAYMVALLALAYMMGVSITRSAWLGLA</sequence>
<comment type="caution">
    <text evidence="2">The sequence shown here is derived from an EMBL/GenBank/DDBJ whole genome shotgun (WGS) entry which is preliminary data.</text>
</comment>
<reference evidence="2 3" key="1">
    <citation type="submission" date="2023-11" db="EMBL/GenBank/DDBJ databases">
        <title>Paucibacter sp. nov., isolated from fresh soil in Korea.</title>
        <authorList>
            <person name="Le N.T.T."/>
        </authorList>
    </citation>
    <scope>NUCLEOTIDE SEQUENCE [LARGE SCALE GENOMIC DNA]</scope>
    <source>
        <strain evidence="2 3">R3-3</strain>
    </source>
</reference>
<feature type="transmembrane region" description="Helical" evidence="1">
    <location>
        <begin position="12"/>
        <end position="31"/>
    </location>
</feature>
<dbReference type="RefSeq" id="WP_320424917.1">
    <property type="nucleotide sequence ID" value="NZ_JAXCLA010000007.1"/>
</dbReference>
<dbReference type="PIRSF" id="PIRSF005610">
    <property type="entry name" value="SirB"/>
    <property type="match status" value="1"/>
</dbReference>
<protein>
    <submittedName>
        <fullName evidence="2">SirB2 family protein</fullName>
    </submittedName>
</protein>
<dbReference type="InterPro" id="IPR007360">
    <property type="entry name" value="SirB"/>
</dbReference>
<evidence type="ECO:0000313" key="3">
    <source>
        <dbReference type="Proteomes" id="UP001285263"/>
    </source>
</evidence>
<evidence type="ECO:0000313" key="2">
    <source>
        <dbReference type="EMBL" id="MDY0746946.1"/>
    </source>
</evidence>
<dbReference type="EMBL" id="JAXCLA010000007">
    <property type="protein sequence ID" value="MDY0746946.1"/>
    <property type="molecule type" value="Genomic_DNA"/>
</dbReference>